<evidence type="ECO:0000313" key="6">
    <source>
        <dbReference type="Proteomes" id="UP000799440"/>
    </source>
</evidence>
<protein>
    <submittedName>
        <fullName evidence="5">DUF625-domain-containing protein</fullName>
    </submittedName>
</protein>
<feature type="compositionally biased region" description="Polar residues" evidence="3">
    <location>
        <begin position="665"/>
        <end position="676"/>
    </location>
</feature>
<dbReference type="GO" id="GO:0072542">
    <property type="term" value="F:protein phosphatase activator activity"/>
    <property type="evidence" value="ECO:0007669"/>
    <property type="project" value="TreeGrafter"/>
</dbReference>
<accession>A0A6A6VNC8</accession>
<name>A0A6A6VNC8_9PLEO</name>
<keyword evidence="2" id="KW-0539">Nucleus</keyword>
<organism evidence="5 6">
    <name type="scientific">Sporormia fimetaria CBS 119925</name>
    <dbReference type="NCBI Taxonomy" id="1340428"/>
    <lineage>
        <taxon>Eukaryota</taxon>
        <taxon>Fungi</taxon>
        <taxon>Dikarya</taxon>
        <taxon>Ascomycota</taxon>
        <taxon>Pezizomycotina</taxon>
        <taxon>Dothideomycetes</taxon>
        <taxon>Pleosporomycetidae</taxon>
        <taxon>Pleosporales</taxon>
        <taxon>Sporormiaceae</taxon>
        <taxon>Sporormia</taxon>
    </lineage>
</organism>
<dbReference type="Proteomes" id="UP000799440">
    <property type="component" value="Unassembled WGS sequence"/>
</dbReference>
<evidence type="ECO:0000259" key="4">
    <source>
        <dbReference type="Pfam" id="PF04802"/>
    </source>
</evidence>
<reference evidence="5" key="1">
    <citation type="journal article" date="2020" name="Stud. Mycol.">
        <title>101 Dothideomycetes genomes: a test case for predicting lifestyles and emergence of pathogens.</title>
        <authorList>
            <person name="Haridas S."/>
            <person name="Albert R."/>
            <person name="Binder M."/>
            <person name="Bloem J."/>
            <person name="Labutti K."/>
            <person name="Salamov A."/>
            <person name="Andreopoulos B."/>
            <person name="Baker S."/>
            <person name="Barry K."/>
            <person name="Bills G."/>
            <person name="Bluhm B."/>
            <person name="Cannon C."/>
            <person name="Castanera R."/>
            <person name="Culley D."/>
            <person name="Daum C."/>
            <person name="Ezra D."/>
            <person name="Gonzalez J."/>
            <person name="Henrissat B."/>
            <person name="Kuo A."/>
            <person name="Liang C."/>
            <person name="Lipzen A."/>
            <person name="Lutzoni F."/>
            <person name="Magnuson J."/>
            <person name="Mondo S."/>
            <person name="Nolan M."/>
            <person name="Ohm R."/>
            <person name="Pangilinan J."/>
            <person name="Park H.-J."/>
            <person name="Ramirez L."/>
            <person name="Alfaro M."/>
            <person name="Sun H."/>
            <person name="Tritt A."/>
            <person name="Yoshinaga Y."/>
            <person name="Zwiers L.-H."/>
            <person name="Turgeon B."/>
            <person name="Goodwin S."/>
            <person name="Spatafora J."/>
            <person name="Crous P."/>
            <person name="Grigoriev I."/>
        </authorList>
    </citation>
    <scope>NUCLEOTIDE SEQUENCE</scope>
    <source>
        <strain evidence="5">CBS 119925</strain>
    </source>
</reference>
<dbReference type="InterPro" id="IPR016024">
    <property type="entry name" value="ARM-type_fold"/>
</dbReference>
<comment type="subcellular location">
    <subcellularLocation>
        <location evidence="1">Nucleus</location>
    </subcellularLocation>
</comment>
<sequence length="760" mass="85595">MALSFQEPEGCAAIWDFVNAVQSQLQAMGHDDNLSDDLADSMGPIMLPSPDLGNLVEIENHMRTAIGTPGGREALAKFILNDKYILKLIPLVEMAEDLESLSDLHRLCSIMKMLVLLNDSAVMDYVVQDEVVLGVVGALEYDPDFPLHKANHRQYLSDQSKFKEVVRIEDQAIRKKIHHTYRLQYLKDVVLARILDDPTFGVLNSLIFFHQVEIVSHLQEDAQFMRSLFATFNPKEPSEQRKKDAVLMIQQCCTIAKNLQGASRAGLYQRFVGHGLMEVIQFALRNPDALVRVAGADILQALIDHDAMMVRGYIFKMIQDKVKPLTDTLIELLLVEADLGCKTLIGDIIKVLLDPNAIHQSLEALNRAPGDYLAKLRASFPPIHSDSFVQSYYEESVVKLFQPLRDLEGRESVDNLTIAEETLFSYLMEMLCFFLRSHYSRSKYVIMSNNLAVRVAQLLGSRKLIIKLGAVKFFRICLCLPDDFFLRQMISQRLFEPILQVVLDTMPRDNALNSACLEFFQSLTRDSLRDALKHVIFHYREKLEPITYVDTFQTLILKYDQYQEPVTTQELDHSFTSVDSGTPIRRGLVNGGKWGEGLREPDADEEAYFNTSDDEEEGLPNASIMNGVSPVRPLVNYPDDDGDDDMEDILATGTTVTPEPILRSQPEQAPTASSAEPVSPPERISEKRRREEEEDDELISIISSSGTKRKAAVQPSESSPNLQKLRRKNSMSHAKDSGAPRKISISIPLKSSGSEDDSNK</sequence>
<evidence type="ECO:0000256" key="3">
    <source>
        <dbReference type="SAM" id="MobiDB-lite"/>
    </source>
</evidence>
<dbReference type="SUPFAM" id="SSF48371">
    <property type="entry name" value="ARM repeat"/>
    <property type="match status" value="1"/>
</dbReference>
<dbReference type="EMBL" id="MU006562">
    <property type="protein sequence ID" value="KAF2751256.1"/>
    <property type="molecule type" value="Genomic_DNA"/>
</dbReference>
<dbReference type="Pfam" id="PF04802">
    <property type="entry name" value="PP4R3"/>
    <property type="match status" value="1"/>
</dbReference>
<dbReference type="InterPro" id="IPR051137">
    <property type="entry name" value="PP4R3-like"/>
</dbReference>
<feature type="compositionally biased region" description="Acidic residues" evidence="3">
    <location>
        <begin position="638"/>
        <end position="648"/>
    </location>
</feature>
<dbReference type="PANTHER" id="PTHR23318:SF0">
    <property type="entry name" value="SERINE_THREONINE-PROTEIN PHOSPHATASE 4 REGULATORY SUBUNIT 3"/>
    <property type="match status" value="1"/>
</dbReference>
<dbReference type="GO" id="GO:0030289">
    <property type="term" value="C:protein phosphatase 4 complex"/>
    <property type="evidence" value="ECO:0007669"/>
    <property type="project" value="TreeGrafter"/>
</dbReference>
<dbReference type="OrthoDB" id="27483at2759"/>
<evidence type="ECO:0000313" key="5">
    <source>
        <dbReference type="EMBL" id="KAF2751256.1"/>
    </source>
</evidence>
<dbReference type="AlphaFoldDB" id="A0A6A6VNC8"/>
<proteinExistence type="predicted"/>
<evidence type="ECO:0000256" key="2">
    <source>
        <dbReference type="ARBA" id="ARBA00023242"/>
    </source>
</evidence>
<dbReference type="GO" id="GO:0005654">
    <property type="term" value="C:nucleoplasm"/>
    <property type="evidence" value="ECO:0007669"/>
    <property type="project" value="TreeGrafter"/>
</dbReference>
<dbReference type="Gene3D" id="2.30.29.30">
    <property type="entry name" value="Pleckstrin-homology domain (PH domain)/Phosphotyrosine-binding domain (PTB)"/>
    <property type="match status" value="1"/>
</dbReference>
<dbReference type="GO" id="GO:0006974">
    <property type="term" value="P:DNA damage response"/>
    <property type="evidence" value="ECO:0007669"/>
    <property type="project" value="TreeGrafter"/>
</dbReference>
<dbReference type="InterPro" id="IPR011993">
    <property type="entry name" value="PH-like_dom_sf"/>
</dbReference>
<keyword evidence="6" id="KW-1185">Reference proteome</keyword>
<gene>
    <name evidence="5" type="ORF">M011DRAFT_463987</name>
</gene>
<dbReference type="PANTHER" id="PTHR23318">
    <property type="entry name" value="ATP SYNTHASE GAMMA-RELATED"/>
    <property type="match status" value="1"/>
</dbReference>
<feature type="compositionally biased region" description="Acidic residues" evidence="3">
    <location>
        <begin position="609"/>
        <end position="618"/>
    </location>
</feature>
<evidence type="ECO:0000256" key="1">
    <source>
        <dbReference type="ARBA" id="ARBA00004123"/>
    </source>
</evidence>
<dbReference type="InterPro" id="IPR006887">
    <property type="entry name" value="P4R3-like_central_dom"/>
</dbReference>
<feature type="region of interest" description="Disordered" evidence="3">
    <location>
        <begin position="609"/>
        <end position="760"/>
    </location>
</feature>
<feature type="domain" description="Serine/threonine-protein phosphatase 4 regulatory subunit 3-like central" evidence="4">
    <location>
        <begin position="57"/>
        <end position="561"/>
    </location>
</feature>